<evidence type="ECO:0000259" key="1">
    <source>
        <dbReference type="PROSITE" id="PS50126"/>
    </source>
</evidence>
<name>A0A6P1D1B9_9NOCA</name>
<gene>
    <name evidence="2" type="ORF">GV791_32790</name>
</gene>
<reference evidence="2 3" key="1">
    <citation type="submission" date="2020-01" db="EMBL/GenBank/DDBJ databases">
        <title>Genetics and antimicrobial susceptibilities of Nocardia species isolated from the soil; a comparison with species isolated from humans.</title>
        <authorList>
            <person name="Carrasco G."/>
            <person name="Monzon S."/>
            <person name="Sansegundo M."/>
            <person name="Garcia E."/>
            <person name="Garrido N."/>
            <person name="Medina M.J."/>
            <person name="Villalon P."/>
            <person name="Ramirez-Arocha A.C."/>
            <person name="Jimenez P."/>
            <person name="Cuesta I."/>
            <person name="Valdezate S."/>
        </authorList>
    </citation>
    <scope>NUCLEOTIDE SEQUENCE [LARGE SCALE GENOMIC DNA]</scope>
    <source>
        <strain evidence="2 3">CNM20110626</strain>
    </source>
</reference>
<evidence type="ECO:0000313" key="3">
    <source>
        <dbReference type="Proteomes" id="UP000471166"/>
    </source>
</evidence>
<feature type="domain" description="S1 motif" evidence="1">
    <location>
        <begin position="38"/>
        <end position="91"/>
    </location>
</feature>
<dbReference type="PROSITE" id="PS50126">
    <property type="entry name" value="S1"/>
    <property type="match status" value="1"/>
</dbReference>
<dbReference type="PANTHER" id="PTHR30001">
    <property type="entry name" value="RIBONUCLEASE"/>
    <property type="match status" value="1"/>
</dbReference>
<dbReference type="InterPro" id="IPR003029">
    <property type="entry name" value="S1_domain"/>
</dbReference>
<feature type="non-terminal residue" evidence="2">
    <location>
        <position position="1"/>
    </location>
</feature>
<dbReference type="AlphaFoldDB" id="A0A6P1D1B9"/>
<dbReference type="EMBL" id="JAAGVB010000619">
    <property type="protein sequence ID" value="NEW37296.1"/>
    <property type="molecule type" value="Genomic_DNA"/>
</dbReference>
<dbReference type="Proteomes" id="UP000471166">
    <property type="component" value="Unassembled WGS sequence"/>
</dbReference>
<protein>
    <recommendedName>
        <fullName evidence="1">S1 motif domain-containing protein</fullName>
    </recommendedName>
</protein>
<dbReference type="RefSeq" id="WP_163848888.1">
    <property type="nucleotide sequence ID" value="NZ_JAAGVB010000619.1"/>
</dbReference>
<dbReference type="Gene3D" id="2.40.50.140">
    <property type="entry name" value="Nucleic acid-binding proteins"/>
    <property type="match status" value="1"/>
</dbReference>
<dbReference type="CDD" id="cd04453">
    <property type="entry name" value="S1_RNase_E"/>
    <property type="match status" value="1"/>
</dbReference>
<dbReference type="GO" id="GO:0004540">
    <property type="term" value="F:RNA nuclease activity"/>
    <property type="evidence" value="ECO:0007669"/>
    <property type="project" value="InterPro"/>
</dbReference>
<dbReference type="SUPFAM" id="SSF50249">
    <property type="entry name" value="Nucleic acid-binding proteins"/>
    <property type="match status" value="1"/>
</dbReference>
<dbReference type="InterPro" id="IPR004659">
    <property type="entry name" value="RNase_E/G"/>
</dbReference>
<sequence>VREKEFPGHPTATQVAVLEDSILVEHFVTSTGQASMVGNVYLGKVQNVLPSMEAAFVDIGRGRNGVLYAGEVNWEAAGLGGKERKIEQALK</sequence>
<dbReference type="GO" id="GO:0005737">
    <property type="term" value="C:cytoplasm"/>
    <property type="evidence" value="ECO:0007669"/>
    <property type="project" value="TreeGrafter"/>
</dbReference>
<dbReference type="PANTHER" id="PTHR30001:SF0">
    <property type="entry name" value="RIBONUCLEASE G"/>
    <property type="match status" value="1"/>
</dbReference>
<evidence type="ECO:0000313" key="2">
    <source>
        <dbReference type="EMBL" id="NEW37296.1"/>
    </source>
</evidence>
<dbReference type="InterPro" id="IPR012340">
    <property type="entry name" value="NA-bd_OB-fold"/>
</dbReference>
<feature type="non-terminal residue" evidence="2">
    <location>
        <position position="91"/>
    </location>
</feature>
<dbReference type="GO" id="GO:0006364">
    <property type="term" value="P:rRNA processing"/>
    <property type="evidence" value="ECO:0007669"/>
    <property type="project" value="TreeGrafter"/>
</dbReference>
<accession>A0A6P1D1B9</accession>
<organism evidence="2 3">
    <name type="scientific">Nocardia cyriacigeorgica</name>
    <dbReference type="NCBI Taxonomy" id="135487"/>
    <lineage>
        <taxon>Bacteria</taxon>
        <taxon>Bacillati</taxon>
        <taxon>Actinomycetota</taxon>
        <taxon>Actinomycetes</taxon>
        <taxon>Mycobacteriales</taxon>
        <taxon>Nocardiaceae</taxon>
        <taxon>Nocardia</taxon>
    </lineage>
</organism>
<proteinExistence type="predicted"/>
<comment type="caution">
    <text evidence="2">The sequence shown here is derived from an EMBL/GenBank/DDBJ whole genome shotgun (WGS) entry which is preliminary data.</text>
</comment>
<dbReference type="GO" id="GO:0003723">
    <property type="term" value="F:RNA binding"/>
    <property type="evidence" value="ECO:0007669"/>
    <property type="project" value="InterPro"/>
</dbReference>